<reference evidence="3" key="1">
    <citation type="submission" date="2016-06" db="UniProtKB">
        <authorList>
            <consortium name="WormBaseParasite"/>
        </authorList>
    </citation>
    <scope>IDENTIFICATION</scope>
</reference>
<gene>
    <name evidence="1" type="ORF">TCNE_LOCUS20014</name>
</gene>
<evidence type="ECO:0000313" key="2">
    <source>
        <dbReference type="Proteomes" id="UP000050794"/>
    </source>
</evidence>
<dbReference type="EMBL" id="UYWY01027994">
    <property type="protein sequence ID" value="VDM51335.1"/>
    <property type="molecule type" value="Genomic_DNA"/>
</dbReference>
<evidence type="ECO:0000313" key="3">
    <source>
        <dbReference type="WBParaSite" id="TCNE_0002001801-mRNA-1"/>
    </source>
</evidence>
<evidence type="ECO:0000313" key="1">
    <source>
        <dbReference type="EMBL" id="VDM51335.1"/>
    </source>
</evidence>
<organism evidence="2 3">
    <name type="scientific">Toxocara canis</name>
    <name type="common">Canine roundworm</name>
    <dbReference type="NCBI Taxonomy" id="6265"/>
    <lineage>
        <taxon>Eukaryota</taxon>
        <taxon>Metazoa</taxon>
        <taxon>Ecdysozoa</taxon>
        <taxon>Nematoda</taxon>
        <taxon>Chromadorea</taxon>
        <taxon>Rhabditida</taxon>
        <taxon>Spirurina</taxon>
        <taxon>Ascaridomorpha</taxon>
        <taxon>Ascaridoidea</taxon>
        <taxon>Toxocaridae</taxon>
        <taxon>Toxocara</taxon>
    </lineage>
</organism>
<proteinExistence type="predicted"/>
<sequence length="202" mass="21829">MQEEGEILILSQRKNPGVGVSNTLQGVWRNRVSTTIIIPSELSDGSSSIISTPRKSPLWSDIAAGILNSQSLSPAYPNDATLSPYVSASVPGKKGIDVAQQQSPLRWPKSTGDGDGLLHTEDLMASRKLSGTMARGRRRPIPIILPRRKFSSSFRRETLSTDVEETQAPINTRVALTGDVLLKEISEYSTGAFASLPNVKVS</sequence>
<name>A0A183VGZ4_TOXCA</name>
<dbReference type="AlphaFoldDB" id="A0A183VGZ4"/>
<dbReference type="WBParaSite" id="TCNE_0002001801-mRNA-1">
    <property type="protein sequence ID" value="TCNE_0002001801-mRNA-1"/>
    <property type="gene ID" value="TCNE_0002001801"/>
</dbReference>
<reference evidence="1 2" key="2">
    <citation type="submission" date="2018-11" db="EMBL/GenBank/DDBJ databases">
        <authorList>
            <consortium name="Pathogen Informatics"/>
        </authorList>
    </citation>
    <scope>NUCLEOTIDE SEQUENCE [LARGE SCALE GENOMIC DNA]</scope>
</reference>
<protein>
    <submittedName>
        <fullName evidence="3">Movement protein</fullName>
    </submittedName>
</protein>
<keyword evidence="2" id="KW-1185">Reference proteome</keyword>
<dbReference type="Proteomes" id="UP000050794">
    <property type="component" value="Unassembled WGS sequence"/>
</dbReference>
<accession>A0A183VGZ4</accession>